<comment type="caution">
    <text evidence="1">The sequence shown here is derived from an EMBL/GenBank/DDBJ whole genome shotgun (WGS) entry which is preliminary data.</text>
</comment>
<reference evidence="1 2" key="1">
    <citation type="submission" date="2016-02" db="EMBL/GenBank/DDBJ databases">
        <title>Band-tailed pigeon sequencing and assembly.</title>
        <authorList>
            <person name="Soares A.E."/>
            <person name="Novak B.J."/>
            <person name="Rice E.S."/>
            <person name="O'Connell B."/>
            <person name="Chang D."/>
            <person name="Weber S."/>
            <person name="Shapiro B."/>
        </authorList>
    </citation>
    <scope>NUCLEOTIDE SEQUENCE [LARGE SCALE GENOMIC DNA]</scope>
    <source>
        <strain evidence="1">BTP2013</strain>
        <tissue evidence="1">Blood</tissue>
    </source>
</reference>
<dbReference type="EMBL" id="LSYS01005108">
    <property type="protein sequence ID" value="OPJ78800.1"/>
    <property type="molecule type" value="Genomic_DNA"/>
</dbReference>
<sequence>MQSWALQLSLRWHKATLDTELSSLQTGTLLVQGQRQRRDTAIASTKAYVRSWLLRMVVNFQAGTCALKY</sequence>
<organism evidence="1 2">
    <name type="scientific">Patagioenas fasciata monilis</name>
    <dbReference type="NCBI Taxonomy" id="372326"/>
    <lineage>
        <taxon>Eukaryota</taxon>
        <taxon>Metazoa</taxon>
        <taxon>Chordata</taxon>
        <taxon>Craniata</taxon>
        <taxon>Vertebrata</taxon>
        <taxon>Euteleostomi</taxon>
        <taxon>Archelosauria</taxon>
        <taxon>Archosauria</taxon>
        <taxon>Dinosauria</taxon>
        <taxon>Saurischia</taxon>
        <taxon>Theropoda</taxon>
        <taxon>Coelurosauria</taxon>
        <taxon>Aves</taxon>
        <taxon>Neognathae</taxon>
        <taxon>Neoaves</taxon>
        <taxon>Columbimorphae</taxon>
        <taxon>Columbiformes</taxon>
        <taxon>Columbidae</taxon>
        <taxon>Patagioenas</taxon>
    </lineage>
</organism>
<keyword evidence="2" id="KW-1185">Reference proteome</keyword>
<dbReference type="AlphaFoldDB" id="A0A1V4K2T6"/>
<name>A0A1V4K2T6_PATFA</name>
<evidence type="ECO:0000313" key="2">
    <source>
        <dbReference type="Proteomes" id="UP000190648"/>
    </source>
</evidence>
<evidence type="ECO:0000313" key="1">
    <source>
        <dbReference type="EMBL" id="OPJ78800.1"/>
    </source>
</evidence>
<dbReference type="Proteomes" id="UP000190648">
    <property type="component" value="Unassembled WGS sequence"/>
</dbReference>
<accession>A0A1V4K2T6</accession>
<gene>
    <name evidence="1" type="ORF">AV530_003554</name>
</gene>
<protein>
    <submittedName>
        <fullName evidence="1">Uncharacterized protein</fullName>
    </submittedName>
</protein>
<proteinExistence type="predicted"/>